<accession>A0ACD3ASU3</accession>
<proteinExistence type="predicted"/>
<evidence type="ECO:0000313" key="1">
    <source>
        <dbReference type="EMBL" id="TFK68682.1"/>
    </source>
</evidence>
<dbReference type="Proteomes" id="UP000308600">
    <property type="component" value="Unassembled WGS sequence"/>
</dbReference>
<sequence length="154" mass="16673">MHMYPRSASQSSKSANPTQTAMPAGQKALTPIIAGSVSGGIVGLAWIIGLIIYLVKRYKLKQMRPQNRTRKGDAALESQNKMLEDDIVIPPDPAVLLGHRLPGEKVFETEKDLHHPPCPDTCSPSCSSPHKCGPDDVPPLTEIPEEGTKNTQQA</sequence>
<gene>
    <name evidence="1" type="ORF">BDN72DRAFT_657870</name>
</gene>
<protein>
    <submittedName>
        <fullName evidence="1">Uncharacterized protein</fullName>
    </submittedName>
</protein>
<organism evidence="1 2">
    <name type="scientific">Pluteus cervinus</name>
    <dbReference type="NCBI Taxonomy" id="181527"/>
    <lineage>
        <taxon>Eukaryota</taxon>
        <taxon>Fungi</taxon>
        <taxon>Dikarya</taxon>
        <taxon>Basidiomycota</taxon>
        <taxon>Agaricomycotina</taxon>
        <taxon>Agaricomycetes</taxon>
        <taxon>Agaricomycetidae</taxon>
        <taxon>Agaricales</taxon>
        <taxon>Pluteineae</taxon>
        <taxon>Pluteaceae</taxon>
        <taxon>Pluteus</taxon>
    </lineage>
</organism>
<dbReference type="EMBL" id="ML208346">
    <property type="protein sequence ID" value="TFK68682.1"/>
    <property type="molecule type" value="Genomic_DNA"/>
</dbReference>
<evidence type="ECO:0000313" key="2">
    <source>
        <dbReference type="Proteomes" id="UP000308600"/>
    </source>
</evidence>
<keyword evidence="2" id="KW-1185">Reference proteome</keyword>
<name>A0ACD3ASU3_9AGAR</name>
<reference evidence="1 2" key="1">
    <citation type="journal article" date="2019" name="Nat. Ecol. Evol.">
        <title>Megaphylogeny resolves global patterns of mushroom evolution.</title>
        <authorList>
            <person name="Varga T."/>
            <person name="Krizsan K."/>
            <person name="Foldi C."/>
            <person name="Dima B."/>
            <person name="Sanchez-Garcia M."/>
            <person name="Sanchez-Ramirez S."/>
            <person name="Szollosi G.J."/>
            <person name="Szarkandi J.G."/>
            <person name="Papp V."/>
            <person name="Albert L."/>
            <person name="Andreopoulos W."/>
            <person name="Angelini C."/>
            <person name="Antonin V."/>
            <person name="Barry K.W."/>
            <person name="Bougher N.L."/>
            <person name="Buchanan P."/>
            <person name="Buyck B."/>
            <person name="Bense V."/>
            <person name="Catcheside P."/>
            <person name="Chovatia M."/>
            <person name="Cooper J."/>
            <person name="Damon W."/>
            <person name="Desjardin D."/>
            <person name="Finy P."/>
            <person name="Geml J."/>
            <person name="Haridas S."/>
            <person name="Hughes K."/>
            <person name="Justo A."/>
            <person name="Karasinski D."/>
            <person name="Kautmanova I."/>
            <person name="Kiss B."/>
            <person name="Kocsube S."/>
            <person name="Kotiranta H."/>
            <person name="LaButti K.M."/>
            <person name="Lechner B.E."/>
            <person name="Liimatainen K."/>
            <person name="Lipzen A."/>
            <person name="Lukacs Z."/>
            <person name="Mihaltcheva S."/>
            <person name="Morgado L.N."/>
            <person name="Niskanen T."/>
            <person name="Noordeloos M.E."/>
            <person name="Ohm R.A."/>
            <person name="Ortiz-Santana B."/>
            <person name="Ovrebo C."/>
            <person name="Racz N."/>
            <person name="Riley R."/>
            <person name="Savchenko A."/>
            <person name="Shiryaev A."/>
            <person name="Soop K."/>
            <person name="Spirin V."/>
            <person name="Szebenyi C."/>
            <person name="Tomsovsky M."/>
            <person name="Tulloss R.E."/>
            <person name="Uehling J."/>
            <person name="Grigoriev I.V."/>
            <person name="Vagvolgyi C."/>
            <person name="Papp T."/>
            <person name="Martin F.M."/>
            <person name="Miettinen O."/>
            <person name="Hibbett D.S."/>
            <person name="Nagy L.G."/>
        </authorList>
    </citation>
    <scope>NUCLEOTIDE SEQUENCE [LARGE SCALE GENOMIC DNA]</scope>
    <source>
        <strain evidence="1 2">NL-1719</strain>
    </source>
</reference>